<proteinExistence type="predicted"/>
<accession>A0A1H7NG97</accession>
<dbReference type="RefSeq" id="WP_091832878.1">
    <property type="nucleotide sequence ID" value="NZ_FOAN01000003.1"/>
</dbReference>
<gene>
    <name evidence="3" type="ORF">SAMN04515666_103134</name>
</gene>
<feature type="region of interest" description="Disordered" evidence="1">
    <location>
        <begin position="1043"/>
        <end position="1074"/>
    </location>
</feature>
<feature type="transmembrane region" description="Helical" evidence="2">
    <location>
        <begin position="463"/>
        <end position="490"/>
    </location>
</feature>
<dbReference type="OrthoDB" id="9806532at2"/>
<feature type="transmembrane region" description="Helical" evidence="2">
    <location>
        <begin position="360"/>
        <end position="377"/>
    </location>
</feature>
<organism evidence="3 4">
    <name type="scientific">Bosea lupini</name>
    <dbReference type="NCBI Taxonomy" id="1036779"/>
    <lineage>
        <taxon>Bacteria</taxon>
        <taxon>Pseudomonadati</taxon>
        <taxon>Pseudomonadota</taxon>
        <taxon>Alphaproteobacteria</taxon>
        <taxon>Hyphomicrobiales</taxon>
        <taxon>Boseaceae</taxon>
        <taxon>Bosea</taxon>
    </lineage>
</organism>
<keyword evidence="2" id="KW-1133">Transmembrane helix</keyword>
<feature type="transmembrane region" description="Helical" evidence="2">
    <location>
        <begin position="866"/>
        <end position="885"/>
    </location>
</feature>
<dbReference type="Gene3D" id="3.30.2090.10">
    <property type="entry name" value="Multidrug efflux transporter AcrB TolC docking domain, DN and DC subdomains"/>
    <property type="match status" value="2"/>
</dbReference>
<keyword evidence="2" id="KW-0472">Membrane</keyword>
<sequence>MSVNFSAWSIRKPVPAILLFVVLCVLGLLSFSKLPVTRFPNIDVPFVSVTVTQSGAAPAELESQVSKRVEDAVANITGVKHVMSTLTDGSSVTLVEFRLETNTDRAVNDVKDAIAKIRAELPRTIDEPVIQRIDVEGQSILTYGASSPGLTLEQLSWHVDDVVARELQGLKGVGRVERYGGVDREIRISLDPDRLLALGTTAGEVNRQIRATNVDLAGGRGEVGGQEQAIRTLASAKTVAELADSKIQLTGGREVRLKELGRVEDASSEPRAFGRLNKQPVVSFAVFRSKGSSELSVKDVVAAKIDDLNKRYPTIKLAPIDDAVAYTHGNYKAAMETLLEGAALAVLVVFVFLRNWRATLITAIALPLSAIPTFWAMELLGFSLNLVSLLGITLVTGILVDDAIVEIENIVRHMKMGKSPYRAAMEAADEIGLAVIAITLTIVAIFAPVSFMGGIAGQYFRQFGLTVAIAVLFSLLVARLITPMMAAYLFRPVKHHDAKDGFVMRGYSWLLEASLRKRRIPVLPRFDGSRTWRKLPFNTAYLTLIAGFGFLFVSIQATALLPTGFFPEEDTARIVASVELPPGATLEDTTVATDKIVDKLREIPQVTNVFVLGGASPTGQREVRRAAVFILLTPKAERDVPQKELKVVIAEKLAGVPDVRAWYVNERGEREMAFSILSKDGDALDETVAKIEARMRQVDGYLNVATAGSLSRPEMRVTPKLEQAANLGVTPEAISEALRVATIGDIGPNLAKFNAGDRLVPIRVQLDEQARTDIRNIAALRVISASGVSVPLTAVAEIGFGEGPSSIDRYDRVRRAAIGADLKRGFELGTAQEKFQEIVKEVGLPEGVRIAATGDAEIQGEVVEGFIHAMTTGLMLVLAVLILLFGSVFQPITILLSLPLSFGGVVIALLATHNPVSMPVYIGLLMLMGIVTKNAIMLVDFAVEEVARGKDRLTALLEAGHKRARPIVMTTIAMAAGMLPSAYGVGDGGEFRAPMAIAVIGGLLVSTVLSLVFVPSFYVVMDDLGRLTGWVFGRFLGKAEDESQWEAIREEETPGEASAKAMAGKLPPPRLAAE</sequence>
<keyword evidence="2" id="KW-0812">Transmembrane</keyword>
<keyword evidence="4" id="KW-1185">Reference proteome</keyword>
<dbReference type="GO" id="GO:0005886">
    <property type="term" value="C:plasma membrane"/>
    <property type="evidence" value="ECO:0007669"/>
    <property type="project" value="TreeGrafter"/>
</dbReference>
<dbReference type="PANTHER" id="PTHR32063">
    <property type="match status" value="1"/>
</dbReference>
<dbReference type="SUPFAM" id="SSF82866">
    <property type="entry name" value="Multidrug efflux transporter AcrB transmembrane domain"/>
    <property type="match status" value="2"/>
</dbReference>
<feature type="transmembrane region" description="Helical" evidence="2">
    <location>
        <begin position="540"/>
        <end position="561"/>
    </location>
</feature>
<evidence type="ECO:0000313" key="4">
    <source>
        <dbReference type="Proteomes" id="UP000199664"/>
    </source>
</evidence>
<name>A0A1H7NG97_9HYPH</name>
<dbReference type="EMBL" id="FOAN01000003">
    <property type="protein sequence ID" value="SEL22566.1"/>
    <property type="molecule type" value="Genomic_DNA"/>
</dbReference>
<protein>
    <submittedName>
        <fullName evidence="3">Hydrophobe/amphiphile efflux-1 (HAE1) family protein</fullName>
    </submittedName>
</protein>
<reference evidence="4" key="1">
    <citation type="submission" date="2016-10" db="EMBL/GenBank/DDBJ databases">
        <authorList>
            <person name="Varghese N."/>
            <person name="Submissions S."/>
        </authorList>
    </citation>
    <scope>NUCLEOTIDE SEQUENCE [LARGE SCALE GENOMIC DNA]</scope>
    <source>
        <strain evidence="4">LMG 26383,CCUG 61248,R- 45681</strain>
    </source>
</reference>
<dbReference type="InterPro" id="IPR001036">
    <property type="entry name" value="Acrflvin-R"/>
</dbReference>
<evidence type="ECO:0000313" key="3">
    <source>
        <dbReference type="EMBL" id="SEL22566.1"/>
    </source>
</evidence>
<feature type="transmembrane region" description="Helical" evidence="2">
    <location>
        <begin position="918"/>
        <end position="943"/>
    </location>
</feature>
<dbReference type="SUPFAM" id="SSF82693">
    <property type="entry name" value="Multidrug efflux transporter AcrB pore domain, PN1, PN2, PC1 and PC2 subdomains"/>
    <property type="match status" value="3"/>
</dbReference>
<dbReference type="Pfam" id="PF00873">
    <property type="entry name" value="ACR_tran"/>
    <property type="match status" value="1"/>
</dbReference>
<dbReference type="STRING" id="1036779.SAMN04515666_103134"/>
<feature type="transmembrane region" description="Helical" evidence="2">
    <location>
        <begin position="964"/>
        <end position="983"/>
    </location>
</feature>
<evidence type="ECO:0000256" key="2">
    <source>
        <dbReference type="SAM" id="Phobius"/>
    </source>
</evidence>
<feature type="transmembrane region" description="Helical" evidence="2">
    <location>
        <begin position="389"/>
        <end position="411"/>
    </location>
</feature>
<dbReference type="AlphaFoldDB" id="A0A1H7NG97"/>
<dbReference type="SUPFAM" id="SSF82714">
    <property type="entry name" value="Multidrug efflux transporter AcrB TolC docking domain, DN and DC subdomains"/>
    <property type="match status" value="2"/>
</dbReference>
<dbReference type="Gene3D" id="3.30.70.1430">
    <property type="entry name" value="Multidrug efflux transporter AcrB pore domain"/>
    <property type="match status" value="2"/>
</dbReference>
<dbReference type="PRINTS" id="PR00702">
    <property type="entry name" value="ACRIFLAVINRP"/>
</dbReference>
<feature type="compositionally biased region" description="Basic and acidic residues" evidence="1">
    <location>
        <begin position="1043"/>
        <end position="1052"/>
    </location>
</feature>
<feature type="transmembrane region" description="Helical" evidence="2">
    <location>
        <begin position="333"/>
        <end position="353"/>
    </location>
</feature>
<dbReference type="InterPro" id="IPR027463">
    <property type="entry name" value="AcrB_DN_DC_subdom"/>
</dbReference>
<dbReference type="Gene3D" id="3.30.70.1320">
    <property type="entry name" value="Multidrug efflux transporter AcrB pore domain like"/>
    <property type="match status" value="1"/>
</dbReference>
<dbReference type="PANTHER" id="PTHR32063:SF77">
    <property type="entry name" value="ACR FAMILY TRANSPORT PROTEIN"/>
    <property type="match status" value="1"/>
</dbReference>
<dbReference type="Proteomes" id="UP000199664">
    <property type="component" value="Unassembled WGS sequence"/>
</dbReference>
<feature type="transmembrane region" description="Helical" evidence="2">
    <location>
        <begin position="995"/>
        <end position="1020"/>
    </location>
</feature>
<dbReference type="GO" id="GO:0042910">
    <property type="term" value="F:xenobiotic transmembrane transporter activity"/>
    <property type="evidence" value="ECO:0007669"/>
    <property type="project" value="TreeGrafter"/>
</dbReference>
<feature type="transmembrane region" description="Helical" evidence="2">
    <location>
        <begin position="431"/>
        <end position="451"/>
    </location>
</feature>
<dbReference type="Gene3D" id="3.30.70.1440">
    <property type="entry name" value="Multidrug efflux transporter AcrB pore domain"/>
    <property type="match status" value="1"/>
</dbReference>
<feature type="transmembrane region" description="Helical" evidence="2">
    <location>
        <begin position="892"/>
        <end position="912"/>
    </location>
</feature>
<dbReference type="Gene3D" id="1.20.1640.10">
    <property type="entry name" value="Multidrug efflux transporter AcrB transmembrane domain"/>
    <property type="match status" value="2"/>
</dbReference>
<evidence type="ECO:0000256" key="1">
    <source>
        <dbReference type="SAM" id="MobiDB-lite"/>
    </source>
</evidence>